<accession>A0A0F9NZK5</accession>
<comment type="caution">
    <text evidence="10">The sequence shown here is derived from an EMBL/GenBank/DDBJ whole genome shotgun (WGS) entry which is preliminary data.</text>
</comment>
<dbReference type="PANTHER" id="PTHR35011">
    <property type="entry name" value="2,3-DIKETO-L-GULONATE TRAP TRANSPORTER SMALL PERMEASE PROTEIN YIAM"/>
    <property type="match status" value="1"/>
</dbReference>
<keyword evidence="6 8" id="KW-1133">Transmembrane helix</keyword>
<reference evidence="10" key="1">
    <citation type="journal article" date="2015" name="Nature">
        <title>Complex archaea that bridge the gap between prokaryotes and eukaryotes.</title>
        <authorList>
            <person name="Spang A."/>
            <person name="Saw J.H."/>
            <person name="Jorgensen S.L."/>
            <person name="Zaremba-Niedzwiedzka K."/>
            <person name="Martijn J."/>
            <person name="Lind A.E."/>
            <person name="van Eijk R."/>
            <person name="Schleper C."/>
            <person name="Guy L."/>
            <person name="Ettema T.J."/>
        </authorList>
    </citation>
    <scope>NUCLEOTIDE SEQUENCE</scope>
</reference>
<evidence type="ECO:0000256" key="6">
    <source>
        <dbReference type="ARBA" id="ARBA00022989"/>
    </source>
</evidence>
<evidence type="ECO:0000256" key="5">
    <source>
        <dbReference type="ARBA" id="ARBA00022692"/>
    </source>
</evidence>
<feature type="domain" description="Tripartite ATP-independent periplasmic transporters DctQ component" evidence="9">
    <location>
        <begin position="29"/>
        <end position="162"/>
    </location>
</feature>
<keyword evidence="3" id="KW-1003">Cell membrane</keyword>
<keyword evidence="7 8" id="KW-0472">Membrane</keyword>
<sequence>MRFLAGIAKLICAVNLIIGKTFAWLALAIVIICFTVVVQRYLFAISYVWMQDLYIWLNGAMFTAVAGFALLRDDHVRVDIFYRPASMARRALIDLIGVFLFLLPFCWVVYQYSIPFVIRAWSYQEGSANVGGMPGLYVLKTFIIGFVTLIALQGLAMAIRSVLVLSNNAHLVPKSIQYSPDRIAADHPQGAV</sequence>
<dbReference type="PANTHER" id="PTHR35011:SF4">
    <property type="entry name" value="SLL1102 PROTEIN"/>
    <property type="match status" value="1"/>
</dbReference>
<keyword evidence="2" id="KW-0813">Transport</keyword>
<feature type="transmembrane region" description="Helical" evidence="8">
    <location>
        <begin position="53"/>
        <end position="71"/>
    </location>
</feature>
<dbReference type="Pfam" id="PF04290">
    <property type="entry name" value="DctQ"/>
    <property type="match status" value="1"/>
</dbReference>
<feature type="transmembrane region" description="Helical" evidence="8">
    <location>
        <begin position="92"/>
        <end position="114"/>
    </location>
</feature>
<dbReference type="GO" id="GO:0005886">
    <property type="term" value="C:plasma membrane"/>
    <property type="evidence" value="ECO:0007669"/>
    <property type="project" value="UniProtKB-SubCell"/>
</dbReference>
<evidence type="ECO:0000256" key="4">
    <source>
        <dbReference type="ARBA" id="ARBA00022519"/>
    </source>
</evidence>
<gene>
    <name evidence="10" type="ORF">LCGC14_0906660</name>
</gene>
<evidence type="ECO:0000256" key="8">
    <source>
        <dbReference type="SAM" id="Phobius"/>
    </source>
</evidence>
<dbReference type="EMBL" id="LAZR01002989">
    <property type="protein sequence ID" value="KKN23274.1"/>
    <property type="molecule type" value="Genomic_DNA"/>
</dbReference>
<evidence type="ECO:0000256" key="7">
    <source>
        <dbReference type="ARBA" id="ARBA00023136"/>
    </source>
</evidence>
<evidence type="ECO:0000256" key="3">
    <source>
        <dbReference type="ARBA" id="ARBA00022475"/>
    </source>
</evidence>
<organism evidence="10">
    <name type="scientific">marine sediment metagenome</name>
    <dbReference type="NCBI Taxonomy" id="412755"/>
    <lineage>
        <taxon>unclassified sequences</taxon>
        <taxon>metagenomes</taxon>
        <taxon>ecological metagenomes</taxon>
    </lineage>
</organism>
<keyword evidence="5 8" id="KW-0812">Transmembrane</keyword>
<dbReference type="AlphaFoldDB" id="A0A0F9NZK5"/>
<keyword evidence="4" id="KW-0997">Cell inner membrane</keyword>
<dbReference type="InterPro" id="IPR007387">
    <property type="entry name" value="TRAP_DctQ"/>
</dbReference>
<protein>
    <recommendedName>
        <fullName evidence="9">Tripartite ATP-independent periplasmic transporters DctQ component domain-containing protein</fullName>
    </recommendedName>
</protein>
<evidence type="ECO:0000259" key="9">
    <source>
        <dbReference type="Pfam" id="PF04290"/>
    </source>
</evidence>
<evidence type="ECO:0000313" key="10">
    <source>
        <dbReference type="EMBL" id="KKN23274.1"/>
    </source>
</evidence>
<feature type="transmembrane region" description="Helical" evidence="8">
    <location>
        <begin position="21"/>
        <end position="41"/>
    </location>
</feature>
<evidence type="ECO:0000256" key="1">
    <source>
        <dbReference type="ARBA" id="ARBA00004429"/>
    </source>
</evidence>
<evidence type="ECO:0000256" key="2">
    <source>
        <dbReference type="ARBA" id="ARBA00022448"/>
    </source>
</evidence>
<dbReference type="InterPro" id="IPR055348">
    <property type="entry name" value="DctQ"/>
</dbReference>
<name>A0A0F9NZK5_9ZZZZ</name>
<proteinExistence type="predicted"/>
<comment type="subcellular location">
    <subcellularLocation>
        <location evidence="1">Cell inner membrane</location>
        <topology evidence="1">Multi-pass membrane protein</topology>
    </subcellularLocation>
</comment>